<evidence type="ECO:0000259" key="4">
    <source>
        <dbReference type="PROSITE" id="PS50041"/>
    </source>
</evidence>
<name>A0A6P3FLZ5_OCTDE</name>
<dbReference type="RefSeq" id="XP_004640726.1">
    <property type="nucleotide sequence ID" value="XM_004640669.2"/>
</dbReference>
<dbReference type="GO" id="GO:0005615">
    <property type="term" value="C:extracellular space"/>
    <property type="evidence" value="ECO:0007669"/>
    <property type="project" value="Ensembl"/>
</dbReference>
<evidence type="ECO:0000256" key="1">
    <source>
        <dbReference type="ARBA" id="ARBA00022734"/>
    </source>
</evidence>
<evidence type="ECO:0000313" key="5">
    <source>
        <dbReference type="Proteomes" id="UP000515203"/>
    </source>
</evidence>
<dbReference type="PROSITE" id="PS00615">
    <property type="entry name" value="C_TYPE_LECTIN_1"/>
    <property type="match status" value="1"/>
</dbReference>
<dbReference type="InterPro" id="IPR051663">
    <property type="entry name" value="CLec_Tetranectin-domain"/>
</dbReference>
<dbReference type="GO" id="GO:0005509">
    <property type="term" value="F:calcium ion binding"/>
    <property type="evidence" value="ECO:0007669"/>
    <property type="project" value="Ensembl"/>
</dbReference>
<dbReference type="SUPFAM" id="SSF57944">
    <property type="entry name" value="Triple coiled coil domain of C-type lectins"/>
    <property type="match status" value="1"/>
</dbReference>
<evidence type="ECO:0000256" key="3">
    <source>
        <dbReference type="SAM" id="SignalP"/>
    </source>
</evidence>
<dbReference type="GO" id="GO:0008201">
    <property type="term" value="F:heparin binding"/>
    <property type="evidence" value="ECO:0007669"/>
    <property type="project" value="Ensembl"/>
</dbReference>
<dbReference type="PANTHER" id="PTHR22799:SF3">
    <property type="entry name" value="TETRANECTIN"/>
    <property type="match status" value="1"/>
</dbReference>
<feature type="signal peptide" evidence="3">
    <location>
        <begin position="1"/>
        <end position="20"/>
    </location>
</feature>
<dbReference type="GO" id="GO:0036143">
    <property type="term" value="F:kringle domain binding"/>
    <property type="evidence" value="ECO:0007669"/>
    <property type="project" value="Ensembl"/>
</dbReference>
<dbReference type="Gene3D" id="3.10.100.10">
    <property type="entry name" value="Mannose-Binding Protein A, subunit A"/>
    <property type="match status" value="1"/>
</dbReference>
<dbReference type="AlphaFoldDB" id="A0A6P3FLZ5"/>
<proteinExistence type="predicted"/>
<dbReference type="SUPFAM" id="SSF56436">
    <property type="entry name" value="C-type lectin-like"/>
    <property type="match status" value="1"/>
</dbReference>
<keyword evidence="2" id="KW-1015">Disulfide bond</keyword>
<dbReference type="InterPro" id="IPR001304">
    <property type="entry name" value="C-type_lectin-like"/>
</dbReference>
<reference evidence="6" key="1">
    <citation type="submission" date="2025-08" db="UniProtKB">
        <authorList>
            <consortium name="RefSeq"/>
        </authorList>
    </citation>
    <scope>IDENTIFICATION</scope>
</reference>
<dbReference type="GO" id="GO:0005737">
    <property type="term" value="C:cytoplasm"/>
    <property type="evidence" value="ECO:0007669"/>
    <property type="project" value="Ensembl"/>
</dbReference>
<dbReference type="PROSITE" id="PS50041">
    <property type="entry name" value="C_TYPE_LECTIN_2"/>
    <property type="match status" value="1"/>
</dbReference>
<sequence length="201" mass="21414">MALWGPQLLLCALLLTRIAAEAPTSKPKKAPTARKDLVSPKMFEELKSRLDSLAQEVAVLKEQQALQTVCLKGAKVHLKCFLAVAQARAFHAAGEDCIARGGTLAAPRSEAENEALREYAASSLGATAELWLGLHDLGSEGSWVDASGAPAAFLHWETDITAQPDGGAAENCAAMAGASHGRWFDRRCRDALPYACQFAIV</sequence>
<dbReference type="PANTHER" id="PTHR22799">
    <property type="entry name" value="TETRANECTIN-RELATED"/>
    <property type="match status" value="1"/>
</dbReference>
<dbReference type="InterPro" id="IPR016186">
    <property type="entry name" value="C-type_lectin-like/link_sf"/>
</dbReference>
<dbReference type="InParanoid" id="A0A6P3FLZ5"/>
<keyword evidence="1" id="KW-0430">Lectin</keyword>
<dbReference type="GO" id="GO:0001652">
    <property type="term" value="C:granular component"/>
    <property type="evidence" value="ECO:0007669"/>
    <property type="project" value="Ensembl"/>
</dbReference>
<accession>A0A6P3FLZ5</accession>
<dbReference type="GeneID" id="101564370"/>
<feature type="domain" description="C-type lectin" evidence="4">
    <location>
        <begin position="76"/>
        <end position="197"/>
    </location>
</feature>
<dbReference type="SMART" id="SM00034">
    <property type="entry name" value="CLECT"/>
    <property type="match status" value="1"/>
</dbReference>
<feature type="chain" id="PRO_5028439865" evidence="3">
    <location>
        <begin position="21"/>
        <end position="201"/>
    </location>
</feature>
<dbReference type="FunFam" id="3.10.100.10:FF:000010">
    <property type="entry name" value="C-type lectin domain family 3 member A"/>
    <property type="match status" value="1"/>
</dbReference>
<keyword evidence="3" id="KW-0732">Signal</keyword>
<dbReference type="InterPro" id="IPR016187">
    <property type="entry name" value="CTDL_fold"/>
</dbReference>
<dbReference type="OMA" id="MPFRGIC"/>
<dbReference type="GO" id="GO:0030246">
    <property type="term" value="F:carbohydrate binding"/>
    <property type="evidence" value="ECO:0007669"/>
    <property type="project" value="UniProtKB-KW"/>
</dbReference>
<dbReference type="Pfam" id="PF00059">
    <property type="entry name" value="Lectin_C"/>
    <property type="match status" value="1"/>
</dbReference>
<protein>
    <submittedName>
        <fullName evidence="6">Tetranectin</fullName>
    </submittedName>
</protein>
<dbReference type="FunCoup" id="A0A6P3FLZ5">
    <property type="interactions" value="120"/>
</dbReference>
<gene>
    <name evidence="6" type="primary">Clec3b</name>
</gene>
<dbReference type="CTD" id="7123"/>
<organism evidence="5 6">
    <name type="scientific">Octodon degus</name>
    <name type="common">Degu</name>
    <name type="synonym">Sciurus degus</name>
    <dbReference type="NCBI Taxonomy" id="10160"/>
    <lineage>
        <taxon>Eukaryota</taxon>
        <taxon>Metazoa</taxon>
        <taxon>Chordata</taxon>
        <taxon>Craniata</taxon>
        <taxon>Vertebrata</taxon>
        <taxon>Euteleostomi</taxon>
        <taxon>Mammalia</taxon>
        <taxon>Eutheria</taxon>
        <taxon>Euarchontoglires</taxon>
        <taxon>Glires</taxon>
        <taxon>Rodentia</taxon>
        <taxon>Hystricomorpha</taxon>
        <taxon>Octodontidae</taxon>
        <taxon>Octodon</taxon>
    </lineage>
</organism>
<dbReference type="GO" id="GO:0030282">
    <property type="term" value="P:bone mineralization"/>
    <property type="evidence" value="ECO:0007669"/>
    <property type="project" value="Ensembl"/>
</dbReference>
<evidence type="ECO:0000313" key="6">
    <source>
        <dbReference type="RefSeq" id="XP_004640726.1"/>
    </source>
</evidence>
<dbReference type="InterPro" id="IPR018378">
    <property type="entry name" value="C-type_lectin_CS"/>
</dbReference>
<evidence type="ECO:0000256" key="2">
    <source>
        <dbReference type="ARBA" id="ARBA00023157"/>
    </source>
</evidence>
<dbReference type="Proteomes" id="UP000515203">
    <property type="component" value="Unplaced"/>
</dbReference>
<dbReference type="OrthoDB" id="6366227at2759"/>
<keyword evidence="5" id="KW-1185">Reference proteome</keyword>